<evidence type="ECO:0000313" key="11">
    <source>
        <dbReference type="EMBL" id="OPX18423.1"/>
    </source>
</evidence>
<comment type="caution">
    <text evidence="11">The sequence shown here is derived from an EMBL/GenBank/DDBJ whole genome shotgun (WGS) entry which is preliminary data.</text>
</comment>
<keyword evidence="5 9" id="KW-0064">Aspartyl protease</keyword>
<dbReference type="PROSITE" id="PS00855">
    <property type="entry name" value="SPASE_II"/>
    <property type="match status" value="1"/>
</dbReference>
<evidence type="ECO:0000313" key="12">
    <source>
        <dbReference type="Proteomes" id="UP000191663"/>
    </source>
</evidence>
<evidence type="ECO:0000256" key="8">
    <source>
        <dbReference type="ARBA" id="ARBA00023136"/>
    </source>
</evidence>
<name>A0A1V4QGD9_UNCW3</name>
<keyword evidence="7 9" id="KW-1133">Transmembrane helix</keyword>
<keyword evidence="3 9" id="KW-0645">Protease</keyword>
<evidence type="ECO:0000256" key="7">
    <source>
        <dbReference type="ARBA" id="ARBA00022989"/>
    </source>
</evidence>
<feature type="active site" evidence="9">
    <location>
        <position position="118"/>
    </location>
</feature>
<keyword evidence="6 9" id="KW-0378">Hydrolase</keyword>
<keyword evidence="4 9" id="KW-0812">Transmembrane</keyword>
<feature type="transmembrane region" description="Helical" evidence="9">
    <location>
        <begin position="129"/>
        <end position="148"/>
    </location>
</feature>
<dbReference type="PANTHER" id="PTHR33695:SF1">
    <property type="entry name" value="LIPOPROTEIN SIGNAL PEPTIDASE"/>
    <property type="match status" value="1"/>
</dbReference>
<comment type="pathway">
    <text evidence="9">Protein modification; lipoprotein biosynthesis (signal peptide cleavage).</text>
</comment>
<accession>A0A1V4QGD9</accession>
<dbReference type="GO" id="GO:0004190">
    <property type="term" value="F:aspartic-type endopeptidase activity"/>
    <property type="evidence" value="ECO:0007669"/>
    <property type="project" value="UniProtKB-UniRule"/>
</dbReference>
<dbReference type="Proteomes" id="UP000191663">
    <property type="component" value="Unassembled WGS sequence"/>
</dbReference>
<keyword evidence="8 9" id="KW-0472">Membrane</keyword>
<evidence type="ECO:0000256" key="10">
    <source>
        <dbReference type="RuleBase" id="RU004181"/>
    </source>
</evidence>
<sequence>MTPRRANIRYLLLFVIIALIVDQVSKILVANALVPFAQPTKVIGDILRLKLTFNPYGVFGISFGSSVLYYIISFVGIIVLIYVGLSVVDKTNLIVLGFIIGGAFGNIIDRIRLNYVIDFIDMGVGNFRWFTYNFADAFITVGAVYLLIKESFGKKDGVNPDLK</sequence>
<evidence type="ECO:0000256" key="5">
    <source>
        <dbReference type="ARBA" id="ARBA00022750"/>
    </source>
</evidence>
<dbReference type="GO" id="GO:0005886">
    <property type="term" value="C:plasma membrane"/>
    <property type="evidence" value="ECO:0007669"/>
    <property type="project" value="UniProtKB-SubCell"/>
</dbReference>
<comment type="subcellular location">
    <subcellularLocation>
        <location evidence="9">Cell membrane</location>
        <topology evidence="9">Multi-pass membrane protein</topology>
    </subcellularLocation>
</comment>
<evidence type="ECO:0000256" key="2">
    <source>
        <dbReference type="ARBA" id="ARBA00022475"/>
    </source>
</evidence>
<comment type="function">
    <text evidence="9">This protein specifically catalyzes the removal of signal peptides from prolipoproteins.</text>
</comment>
<keyword evidence="2 9" id="KW-1003">Cell membrane</keyword>
<dbReference type="HAMAP" id="MF_00161">
    <property type="entry name" value="LspA"/>
    <property type="match status" value="1"/>
</dbReference>
<dbReference type="PANTHER" id="PTHR33695">
    <property type="entry name" value="LIPOPROTEIN SIGNAL PEPTIDASE"/>
    <property type="match status" value="1"/>
</dbReference>
<dbReference type="EC" id="3.4.23.36" evidence="9"/>
<protein>
    <recommendedName>
        <fullName evidence="9">Lipoprotein signal peptidase</fullName>
        <ecNumber evidence="9">3.4.23.36</ecNumber>
    </recommendedName>
    <alternativeName>
        <fullName evidence="9">Prolipoprotein signal peptidase</fullName>
    </alternativeName>
    <alternativeName>
        <fullName evidence="9">Signal peptidase II</fullName>
        <shortName evidence="9">SPase II</shortName>
    </alternativeName>
</protein>
<dbReference type="GO" id="GO:0006508">
    <property type="term" value="P:proteolysis"/>
    <property type="evidence" value="ECO:0007669"/>
    <property type="project" value="UniProtKB-KW"/>
</dbReference>
<comment type="similarity">
    <text evidence="1 9 10">Belongs to the peptidase A8 family.</text>
</comment>
<comment type="caution">
    <text evidence="9">Lacks conserved residue(s) required for the propagation of feature annotation.</text>
</comment>
<comment type="catalytic activity">
    <reaction evidence="9">
        <text>Release of signal peptides from bacterial membrane prolipoproteins. Hydrolyzes -Xaa-Yaa-Zaa-|-(S,diacylglyceryl)Cys-, in which Xaa is hydrophobic (preferably Leu), and Yaa (Ala or Ser) and Zaa (Gly or Ala) have small, neutral side chains.</text>
        <dbReference type="EC" id="3.4.23.36"/>
    </reaction>
</comment>
<feature type="active site" evidence="9">
    <location>
        <position position="136"/>
    </location>
</feature>
<organism evidence="11 12">
    <name type="scientific">candidate division WOR-3 bacterium 4484_100</name>
    <dbReference type="NCBI Taxonomy" id="1936077"/>
    <lineage>
        <taxon>Bacteria</taxon>
        <taxon>Bacteria division WOR-3</taxon>
    </lineage>
</organism>
<evidence type="ECO:0000256" key="4">
    <source>
        <dbReference type="ARBA" id="ARBA00022692"/>
    </source>
</evidence>
<evidence type="ECO:0000256" key="1">
    <source>
        <dbReference type="ARBA" id="ARBA00006139"/>
    </source>
</evidence>
<gene>
    <name evidence="9" type="primary">lspA</name>
    <name evidence="11" type="ORF">BXT86_01315</name>
</gene>
<evidence type="ECO:0000256" key="3">
    <source>
        <dbReference type="ARBA" id="ARBA00022670"/>
    </source>
</evidence>
<evidence type="ECO:0000256" key="9">
    <source>
        <dbReference type="HAMAP-Rule" id="MF_00161"/>
    </source>
</evidence>
<evidence type="ECO:0000256" key="6">
    <source>
        <dbReference type="ARBA" id="ARBA00022801"/>
    </source>
</evidence>
<dbReference type="PRINTS" id="PR00781">
    <property type="entry name" value="LIPOSIGPTASE"/>
</dbReference>
<proteinExistence type="inferred from homology"/>
<feature type="transmembrane region" description="Helical" evidence="9">
    <location>
        <begin position="92"/>
        <end position="109"/>
    </location>
</feature>
<reference evidence="12" key="1">
    <citation type="submission" date="2017-01" db="EMBL/GenBank/DDBJ databases">
        <title>Novel pathways for hydrocarbon cycling and metabolic interdependencies in hydrothermal sediment communities.</title>
        <authorList>
            <person name="Dombrowski N."/>
            <person name="Seitz K."/>
            <person name="Teske A."/>
            <person name="Baker B."/>
        </authorList>
    </citation>
    <scope>NUCLEOTIDE SEQUENCE [LARGE SCALE GENOMIC DNA]</scope>
</reference>
<dbReference type="EMBL" id="MUKB01000015">
    <property type="protein sequence ID" value="OPX18423.1"/>
    <property type="molecule type" value="Genomic_DNA"/>
</dbReference>
<dbReference type="InterPro" id="IPR001872">
    <property type="entry name" value="Peptidase_A8"/>
</dbReference>
<dbReference type="Pfam" id="PF01252">
    <property type="entry name" value="Peptidase_A8"/>
    <property type="match status" value="1"/>
</dbReference>
<feature type="transmembrane region" description="Helical" evidence="9">
    <location>
        <begin position="56"/>
        <end position="85"/>
    </location>
</feature>
<dbReference type="AlphaFoldDB" id="A0A1V4QGD9"/>
<dbReference type="UniPathway" id="UPA00665"/>